<sequence length="256" mass="28608">MTHAPEHIPCATTHIRRGSIGNRFRYGVDYVLIDPTYRGGPWLFSRNRRNVAAVRDRDHGGPLGDGRGADWAREALAAHGFDLDAPGPLADRQLLLLTQPSFLGYSFNPVSFWLAFEGDSLCAVIAEVSTPFHDRHSYLCHLPGFAPITRHDRITAQKALHVSPFQDVAGDYEFTFDMRPDRIAIRIVHRNGDEGLIATLTGPRRPLTSRGIVAASLRRPLGAMRTISLIYWQALVLKLKGARYRPRPEPPAKEIT</sequence>
<dbReference type="PANTHER" id="PTHR33973:SF4">
    <property type="entry name" value="OS07G0153300 PROTEIN"/>
    <property type="match status" value="1"/>
</dbReference>
<protein>
    <submittedName>
        <fullName evidence="1">DUF1365 domain-containing protein</fullName>
    </submittedName>
</protein>
<evidence type="ECO:0000313" key="1">
    <source>
        <dbReference type="EMBL" id="MFC3142183.1"/>
    </source>
</evidence>
<dbReference type="Pfam" id="PF07103">
    <property type="entry name" value="DUF1365"/>
    <property type="match status" value="1"/>
</dbReference>
<comment type="caution">
    <text evidence="1">The sequence shown here is derived from an EMBL/GenBank/DDBJ whole genome shotgun (WGS) entry which is preliminary data.</text>
</comment>
<proteinExistence type="predicted"/>
<gene>
    <name evidence="1" type="ORF">ACFOGP_05655</name>
</gene>
<name>A0ABV7GND4_9RHOB</name>
<reference evidence="2" key="1">
    <citation type="journal article" date="2019" name="Int. J. Syst. Evol. Microbiol.">
        <title>The Global Catalogue of Microorganisms (GCM) 10K type strain sequencing project: providing services to taxonomists for standard genome sequencing and annotation.</title>
        <authorList>
            <consortium name="The Broad Institute Genomics Platform"/>
            <consortium name="The Broad Institute Genome Sequencing Center for Infectious Disease"/>
            <person name="Wu L."/>
            <person name="Ma J."/>
        </authorList>
    </citation>
    <scope>NUCLEOTIDE SEQUENCE [LARGE SCALE GENOMIC DNA]</scope>
    <source>
        <strain evidence="2">KCTC 52366</strain>
    </source>
</reference>
<accession>A0ABV7GND4</accession>
<dbReference type="EMBL" id="JBHRTB010000010">
    <property type="protein sequence ID" value="MFC3142183.1"/>
    <property type="molecule type" value="Genomic_DNA"/>
</dbReference>
<dbReference type="Proteomes" id="UP001595632">
    <property type="component" value="Unassembled WGS sequence"/>
</dbReference>
<dbReference type="PANTHER" id="PTHR33973">
    <property type="entry name" value="OS07G0153300 PROTEIN"/>
    <property type="match status" value="1"/>
</dbReference>
<organism evidence="1 2">
    <name type="scientific">Psychromarinibacter halotolerans</name>
    <dbReference type="NCBI Taxonomy" id="1775175"/>
    <lineage>
        <taxon>Bacteria</taxon>
        <taxon>Pseudomonadati</taxon>
        <taxon>Pseudomonadota</taxon>
        <taxon>Alphaproteobacteria</taxon>
        <taxon>Rhodobacterales</taxon>
        <taxon>Paracoccaceae</taxon>
        <taxon>Psychromarinibacter</taxon>
    </lineage>
</organism>
<dbReference type="InterPro" id="IPR010775">
    <property type="entry name" value="DUF1365"/>
</dbReference>
<keyword evidence="2" id="KW-1185">Reference proteome</keyword>
<dbReference type="RefSeq" id="WP_275631582.1">
    <property type="nucleotide sequence ID" value="NZ_JARGYD010000002.1"/>
</dbReference>
<evidence type="ECO:0000313" key="2">
    <source>
        <dbReference type="Proteomes" id="UP001595632"/>
    </source>
</evidence>